<dbReference type="GO" id="GO:0030729">
    <property type="term" value="F:acetoacetate-CoA ligase activity"/>
    <property type="evidence" value="ECO:0007669"/>
    <property type="project" value="InterPro"/>
</dbReference>
<dbReference type="InterPro" id="IPR042099">
    <property type="entry name" value="ANL_N_sf"/>
</dbReference>
<dbReference type="EMBL" id="JAQJAE010000001">
    <property type="protein sequence ID" value="KAJ5617199.1"/>
    <property type="molecule type" value="Genomic_DNA"/>
</dbReference>
<accession>A0AAD6EIA3</accession>
<dbReference type="Pfam" id="PF00501">
    <property type="entry name" value="AMP-binding"/>
    <property type="match status" value="1"/>
</dbReference>
<evidence type="ECO:0000259" key="1">
    <source>
        <dbReference type="Pfam" id="PF00501"/>
    </source>
</evidence>
<dbReference type="InterPro" id="IPR045851">
    <property type="entry name" value="AMP-bd_C_sf"/>
</dbReference>
<gene>
    <name evidence="2" type="ORF">N7537_002313</name>
</gene>
<dbReference type="InterPro" id="IPR020845">
    <property type="entry name" value="AMP-binding_CS"/>
</dbReference>
<dbReference type="GO" id="GO:0006629">
    <property type="term" value="P:lipid metabolic process"/>
    <property type="evidence" value="ECO:0007669"/>
    <property type="project" value="InterPro"/>
</dbReference>
<dbReference type="Proteomes" id="UP001213799">
    <property type="component" value="Unassembled WGS sequence"/>
</dbReference>
<name>A0AAD6EIA3_9EURO</name>
<feature type="domain" description="AMP-dependent synthetase/ligase" evidence="1">
    <location>
        <begin position="108"/>
        <end position="484"/>
    </location>
</feature>
<dbReference type="AlphaFoldDB" id="A0AAD6EIA3"/>
<dbReference type="PANTHER" id="PTHR42921:SF4">
    <property type="entry name" value="ACETOACETYL-COA SYNTHASE (AFU_ORTHOLOGUE AFUA_8G04770)"/>
    <property type="match status" value="1"/>
</dbReference>
<dbReference type="NCBIfam" id="TIGR01217">
    <property type="entry name" value="ac_ac_CoA_syn"/>
    <property type="match status" value="1"/>
</dbReference>
<dbReference type="PROSITE" id="PS00455">
    <property type="entry name" value="AMP_BINDING"/>
    <property type="match status" value="1"/>
</dbReference>
<organism evidence="2 3">
    <name type="scientific">Penicillium hordei</name>
    <dbReference type="NCBI Taxonomy" id="40994"/>
    <lineage>
        <taxon>Eukaryota</taxon>
        <taxon>Fungi</taxon>
        <taxon>Dikarya</taxon>
        <taxon>Ascomycota</taxon>
        <taxon>Pezizomycotina</taxon>
        <taxon>Eurotiomycetes</taxon>
        <taxon>Eurotiomycetidae</taxon>
        <taxon>Eurotiales</taxon>
        <taxon>Aspergillaceae</taxon>
        <taxon>Penicillium</taxon>
    </lineage>
</organism>
<dbReference type="RefSeq" id="XP_056758366.1">
    <property type="nucleotide sequence ID" value="XM_056893371.1"/>
</dbReference>
<evidence type="ECO:0000313" key="2">
    <source>
        <dbReference type="EMBL" id="KAJ5617199.1"/>
    </source>
</evidence>
<dbReference type="SUPFAM" id="SSF56801">
    <property type="entry name" value="Acetyl-CoA synthetase-like"/>
    <property type="match status" value="1"/>
</dbReference>
<keyword evidence="3" id="KW-1185">Reference proteome</keyword>
<dbReference type="Gene3D" id="3.30.300.30">
    <property type="match status" value="1"/>
</dbReference>
<dbReference type="PANTHER" id="PTHR42921">
    <property type="entry name" value="ACETOACETYL-COA SYNTHETASE"/>
    <property type="match status" value="1"/>
</dbReference>
<dbReference type="Gene3D" id="3.40.50.12780">
    <property type="entry name" value="N-terminal domain of ligase-like"/>
    <property type="match status" value="1"/>
</dbReference>
<dbReference type="GeneID" id="81583613"/>
<reference evidence="2" key="1">
    <citation type="journal article" date="2023" name="IMA Fungus">
        <title>Comparative genomic study of the Penicillium genus elucidates a diverse pangenome and 15 lateral gene transfer events.</title>
        <authorList>
            <person name="Petersen C."/>
            <person name="Sorensen T."/>
            <person name="Nielsen M.R."/>
            <person name="Sondergaard T.E."/>
            <person name="Sorensen J.L."/>
            <person name="Fitzpatrick D.A."/>
            <person name="Frisvad J.C."/>
            <person name="Nielsen K.L."/>
        </authorList>
    </citation>
    <scope>NUCLEOTIDE SEQUENCE</scope>
    <source>
        <strain evidence="2">IBT 12815</strain>
    </source>
</reference>
<dbReference type="InterPro" id="IPR000873">
    <property type="entry name" value="AMP-dep_synth/lig_dom"/>
</dbReference>
<proteinExistence type="predicted"/>
<dbReference type="InterPro" id="IPR005914">
    <property type="entry name" value="Acac_CoA_synth"/>
</dbReference>
<protein>
    <recommendedName>
        <fullName evidence="1">AMP-dependent synthetase/ligase domain-containing protein</fullName>
    </recommendedName>
</protein>
<reference evidence="2" key="2">
    <citation type="submission" date="2023-01" db="EMBL/GenBank/DDBJ databases">
        <authorList>
            <person name="Petersen C."/>
        </authorList>
    </citation>
    <scope>NUCLEOTIDE SEQUENCE</scope>
    <source>
        <strain evidence="2">IBT 12815</strain>
    </source>
</reference>
<evidence type="ECO:0000313" key="3">
    <source>
        <dbReference type="Proteomes" id="UP001213799"/>
    </source>
</evidence>
<sequence>MANPTKSDALRPRPIWEPTMPQDQIPMNIYRAHINKKFNQQLCSSHDLHQWSIENLQDFWTDLHGYTGIIPSLPPTVPSAFDPSTPMEKVPKFFPGVTVNYAENVVSNRDMNKTALVGVREGQDLSGEVWTWGLLRENVRKARSALLQAGIKEGDRVAAIISNSVWSIGLFLATASIGAIWTSIAPDLGDEGCVSRLQQVTPRLLFADAESTYKGKMRSNVAKIQSIVKALGSKPQVFLIPITGGHEPVFPSLDHFLSTSRREDKLEFKRVSFSHPLYILYTSGTTGQPKCLVHSHSVILQHKKTSVLHNSLTSEDVVFQYSSTSWVLWNVMVGHLSVGPTLILYDGSPLWPSAKGLAKIAEYHKVSYWGCSPRYLQELEMTGCIPKNEFDLSSLRMVQTGGSHLGEDQYHWFYRTFPSSVHLTSVTGATDLATSWIGTDPAGPLYPGEIQLPMLGHDLDIADPATGDSIKTTGRHGEFVCRKPFPSMPVFFWGDEDGSKYKSAYFEKFENCWAQHDWASYNPQTKGWQIHGRRQVTFPCNDGVLNPQGIRFGSADIYSITESAPFNSAISTTFCVGRRRPHDSDEVVFLFVIMQPGKPFTGQLAVELKDAIRKGLSSKHVPRFMIGVKEVPMTVNGKKVETLVKQVISSGQLPKIISSTVANPGSLDHFRQYYELEPVQQTVGGILKEKWERNFCT</sequence>
<comment type="caution">
    <text evidence="2">The sequence shown here is derived from an EMBL/GenBank/DDBJ whole genome shotgun (WGS) entry which is preliminary data.</text>
</comment>